<keyword evidence="2" id="KW-1185">Reference proteome</keyword>
<gene>
    <name evidence="1" type="ORF">P154DRAFT_449532</name>
</gene>
<reference evidence="1" key="1">
    <citation type="journal article" date="2020" name="Stud. Mycol.">
        <title>101 Dothideomycetes genomes: a test case for predicting lifestyles and emergence of pathogens.</title>
        <authorList>
            <person name="Haridas S."/>
            <person name="Albert R."/>
            <person name="Binder M."/>
            <person name="Bloem J."/>
            <person name="Labutti K."/>
            <person name="Salamov A."/>
            <person name="Andreopoulos B."/>
            <person name="Baker S."/>
            <person name="Barry K."/>
            <person name="Bills G."/>
            <person name="Bluhm B."/>
            <person name="Cannon C."/>
            <person name="Castanera R."/>
            <person name="Culley D."/>
            <person name="Daum C."/>
            <person name="Ezra D."/>
            <person name="Gonzalez J."/>
            <person name="Henrissat B."/>
            <person name="Kuo A."/>
            <person name="Liang C."/>
            <person name="Lipzen A."/>
            <person name="Lutzoni F."/>
            <person name="Magnuson J."/>
            <person name="Mondo S."/>
            <person name="Nolan M."/>
            <person name="Ohm R."/>
            <person name="Pangilinan J."/>
            <person name="Park H.-J."/>
            <person name="Ramirez L."/>
            <person name="Alfaro M."/>
            <person name="Sun H."/>
            <person name="Tritt A."/>
            <person name="Yoshinaga Y."/>
            <person name="Zwiers L.-H."/>
            <person name="Turgeon B."/>
            <person name="Goodwin S."/>
            <person name="Spatafora J."/>
            <person name="Crous P."/>
            <person name="Grigoriev I."/>
        </authorList>
    </citation>
    <scope>NUCLEOTIDE SEQUENCE</scope>
    <source>
        <strain evidence="1">CBS 123094</strain>
    </source>
</reference>
<evidence type="ECO:0000313" key="1">
    <source>
        <dbReference type="EMBL" id="KAF1993684.1"/>
    </source>
</evidence>
<accession>A0A6A5VXH5</accession>
<protein>
    <submittedName>
        <fullName evidence="1">Uncharacterized protein</fullName>
    </submittedName>
</protein>
<feature type="non-terminal residue" evidence="1">
    <location>
        <position position="1"/>
    </location>
</feature>
<dbReference type="EMBL" id="ML977690">
    <property type="protein sequence ID" value="KAF1993684.1"/>
    <property type="molecule type" value="Genomic_DNA"/>
</dbReference>
<dbReference type="AlphaFoldDB" id="A0A6A5VXH5"/>
<name>A0A6A5VXH5_9PLEO</name>
<dbReference type="OrthoDB" id="5426775at2759"/>
<evidence type="ECO:0000313" key="2">
    <source>
        <dbReference type="Proteomes" id="UP000799779"/>
    </source>
</evidence>
<organism evidence="1 2">
    <name type="scientific">Amniculicola lignicola CBS 123094</name>
    <dbReference type="NCBI Taxonomy" id="1392246"/>
    <lineage>
        <taxon>Eukaryota</taxon>
        <taxon>Fungi</taxon>
        <taxon>Dikarya</taxon>
        <taxon>Ascomycota</taxon>
        <taxon>Pezizomycotina</taxon>
        <taxon>Dothideomycetes</taxon>
        <taxon>Pleosporomycetidae</taxon>
        <taxon>Pleosporales</taxon>
        <taxon>Amniculicolaceae</taxon>
        <taxon>Amniculicola</taxon>
    </lineage>
</organism>
<sequence>WKSQLGSKTYYYASLQGARDRATIVYYLYKFYASAGYTPSNINTCYFSITCDTLTTILFIY</sequence>
<dbReference type="Proteomes" id="UP000799779">
    <property type="component" value="Unassembled WGS sequence"/>
</dbReference>
<proteinExistence type="predicted"/>